<sequence length="350" mass="36777">MSNYSIPTALTNVSAVAVSAISADSTLTTGDNLNQSVWAGVGAFARGKPFTALKITKSNFLDVLGAPIHPAAGAQFEPIRHVYEAVQETDGYVVRVVADDAKYPVITFSYADGVITHTTSALAYGTKVELTGSQFLAVYIDDGDPSTARHITFSPDSASTTRFKLKLTETNSLGVTSTLETTVVSFGTDDADSMGRACYIESALEARSAYMLAVCDAAAAADIPFTATDAIAFAGGTNGTQSTITDTQYAKAMTALSNANVNYTHVLGLGCYSSATHKLLADLVLDRRIEGFIDFKGTLTYAEALAASADSGLVTTNNTSINLYHFPFTHKDQWTSGRVNVGLSGAAYAA</sequence>
<comment type="caution">
    <text evidence="1">The sequence shown here is derived from an EMBL/GenBank/DDBJ whole genome shotgun (WGS) entry which is preliminary data.</text>
</comment>
<gene>
    <name evidence="1" type="ORF">CYR55_22865</name>
</gene>
<dbReference type="RefSeq" id="WP_101818582.1">
    <property type="nucleotide sequence ID" value="NZ_PJZF01000072.1"/>
</dbReference>
<organism evidence="1 2">
    <name type="scientific">Chimaeribacter californicus</name>
    <dbReference type="NCBI Taxonomy" id="2060067"/>
    <lineage>
        <taxon>Bacteria</taxon>
        <taxon>Pseudomonadati</taxon>
        <taxon>Pseudomonadota</taxon>
        <taxon>Gammaproteobacteria</taxon>
        <taxon>Enterobacterales</taxon>
        <taxon>Yersiniaceae</taxon>
        <taxon>Chimaeribacter</taxon>
    </lineage>
</organism>
<evidence type="ECO:0000313" key="2">
    <source>
        <dbReference type="Proteomes" id="UP000234240"/>
    </source>
</evidence>
<proteinExistence type="predicted"/>
<dbReference type="EMBL" id="PJZF01000072">
    <property type="protein sequence ID" value="PLR29273.1"/>
    <property type="molecule type" value="Genomic_DNA"/>
</dbReference>
<dbReference type="AlphaFoldDB" id="A0A2N5DSU7"/>
<keyword evidence="2" id="KW-1185">Reference proteome</keyword>
<evidence type="ECO:0000313" key="1">
    <source>
        <dbReference type="EMBL" id="PLR29273.1"/>
    </source>
</evidence>
<accession>A0A2N5DSU7</accession>
<protein>
    <submittedName>
        <fullName evidence="1">Uncharacterized protein</fullName>
    </submittedName>
</protein>
<dbReference type="OrthoDB" id="6631605at2"/>
<feature type="non-terminal residue" evidence="1">
    <location>
        <position position="350"/>
    </location>
</feature>
<name>A0A2N5DSU7_9GAMM</name>
<dbReference type="Proteomes" id="UP000234240">
    <property type="component" value="Unassembled WGS sequence"/>
</dbReference>
<reference evidence="1 2" key="1">
    <citation type="submission" date="2017-12" db="EMBL/GenBank/DDBJ databases">
        <title>Characterization of six clinical isolates of Enterochimera gen. nov., a novel genus of the Yersiniaciae family and the three species Enterochimera arupensis sp. nov., Enterochimera coloradensis sp. nov, and Enterochimera californica sp. nov.</title>
        <authorList>
            <person name="Rossi A."/>
            <person name="Fisher M."/>
        </authorList>
    </citation>
    <scope>NUCLEOTIDE SEQUENCE [LARGE SCALE GENOMIC DNA]</scope>
    <source>
        <strain evidence="2">2015-Iso6</strain>
    </source>
</reference>